<accession>A0ACA9NWE2</accession>
<protein>
    <submittedName>
        <fullName evidence="1">9415_t:CDS:1</fullName>
    </submittedName>
</protein>
<name>A0ACA9NWE2_9GLOM</name>
<dbReference type="Proteomes" id="UP000789366">
    <property type="component" value="Unassembled WGS sequence"/>
</dbReference>
<evidence type="ECO:0000313" key="2">
    <source>
        <dbReference type="Proteomes" id="UP000789366"/>
    </source>
</evidence>
<reference evidence="1" key="1">
    <citation type="submission" date="2021-06" db="EMBL/GenBank/DDBJ databases">
        <authorList>
            <person name="Kallberg Y."/>
            <person name="Tangrot J."/>
            <person name="Rosling A."/>
        </authorList>
    </citation>
    <scope>NUCLEOTIDE SEQUENCE</scope>
    <source>
        <strain evidence="1">28 12/20/2015</strain>
    </source>
</reference>
<proteinExistence type="predicted"/>
<dbReference type="EMBL" id="CAJVPW010017462">
    <property type="protein sequence ID" value="CAG8676825.1"/>
    <property type="molecule type" value="Genomic_DNA"/>
</dbReference>
<feature type="non-terminal residue" evidence="1">
    <location>
        <position position="1"/>
    </location>
</feature>
<evidence type="ECO:0000313" key="1">
    <source>
        <dbReference type="EMBL" id="CAG8676825.1"/>
    </source>
</evidence>
<keyword evidence="2" id="KW-1185">Reference proteome</keyword>
<comment type="caution">
    <text evidence="1">The sequence shown here is derived from an EMBL/GenBank/DDBJ whole genome shotgun (WGS) entry which is preliminary data.</text>
</comment>
<gene>
    <name evidence="1" type="ORF">SPELUC_LOCUS9946</name>
</gene>
<sequence length="45" mass="4977">KDPYYFTDNLGRFSGIASNMTSYPIGTAKADAINNYVSYYASTID</sequence>
<organism evidence="1 2">
    <name type="scientific">Cetraspora pellucida</name>
    <dbReference type="NCBI Taxonomy" id="1433469"/>
    <lineage>
        <taxon>Eukaryota</taxon>
        <taxon>Fungi</taxon>
        <taxon>Fungi incertae sedis</taxon>
        <taxon>Mucoromycota</taxon>
        <taxon>Glomeromycotina</taxon>
        <taxon>Glomeromycetes</taxon>
        <taxon>Diversisporales</taxon>
        <taxon>Gigasporaceae</taxon>
        <taxon>Cetraspora</taxon>
    </lineage>
</organism>